<gene>
    <name evidence="2" type="ORF">V7S43_010050</name>
</gene>
<keyword evidence="3" id="KW-1185">Reference proteome</keyword>
<sequence>MKKPVSRISESEGEEVAAKAPSQTRMPALGTRVFPVQSQGWLQSKGDSRTLAKALTPMEGLISPAGIDAIFSSNERALFIRESARVLFITEYLVLVEYVEVVLPIA</sequence>
<evidence type="ECO:0000313" key="3">
    <source>
        <dbReference type="Proteomes" id="UP001632037"/>
    </source>
</evidence>
<dbReference type="Proteomes" id="UP001632037">
    <property type="component" value="Unassembled WGS sequence"/>
</dbReference>
<dbReference type="EMBL" id="JBIMZQ010000022">
    <property type="protein sequence ID" value="KAL3664872.1"/>
    <property type="molecule type" value="Genomic_DNA"/>
</dbReference>
<organism evidence="2 3">
    <name type="scientific">Phytophthora oleae</name>
    <dbReference type="NCBI Taxonomy" id="2107226"/>
    <lineage>
        <taxon>Eukaryota</taxon>
        <taxon>Sar</taxon>
        <taxon>Stramenopiles</taxon>
        <taxon>Oomycota</taxon>
        <taxon>Peronosporomycetes</taxon>
        <taxon>Peronosporales</taxon>
        <taxon>Peronosporaceae</taxon>
        <taxon>Phytophthora</taxon>
    </lineage>
</organism>
<comment type="caution">
    <text evidence="2">The sequence shown here is derived from an EMBL/GenBank/DDBJ whole genome shotgun (WGS) entry which is preliminary data.</text>
</comment>
<feature type="region of interest" description="Disordered" evidence="1">
    <location>
        <begin position="1"/>
        <end position="26"/>
    </location>
</feature>
<evidence type="ECO:0000256" key="1">
    <source>
        <dbReference type="SAM" id="MobiDB-lite"/>
    </source>
</evidence>
<protein>
    <submittedName>
        <fullName evidence="2">Uncharacterized protein</fullName>
    </submittedName>
</protein>
<proteinExistence type="predicted"/>
<accession>A0ABD3FEQ8</accession>
<name>A0ABD3FEQ8_9STRA</name>
<reference evidence="2 3" key="1">
    <citation type="submission" date="2024-09" db="EMBL/GenBank/DDBJ databases">
        <title>Genome sequencing and assembly of Phytophthora oleae, isolate VK10A, causative agent of rot of olive drupes.</title>
        <authorList>
            <person name="Conti Taguali S."/>
            <person name="Riolo M."/>
            <person name="La Spada F."/>
            <person name="Cacciola S.O."/>
            <person name="Dionisio G."/>
        </authorList>
    </citation>
    <scope>NUCLEOTIDE SEQUENCE [LARGE SCALE GENOMIC DNA]</scope>
    <source>
        <strain evidence="2 3">VK10A</strain>
    </source>
</reference>
<dbReference type="AlphaFoldDB" id="A0ABD3FEQ8"/>
<evidence type="ECO:0000313" key="2">
    <source>
        <dbReference type="EMBL" id="KAL3664872.1"/>
    </source>
</evidence>